<evidence type="ECO:0000313" key="2">
    <source>
        <dbReference type="Proteomes" id="UP000299102"/>
    </source>
</evidence>
<keyword evidence="2" id="KW-1185">Reference proteome</keyword>
<accession>A0A4C1ZQF7</accession>
<dbReference type="Proteomes" id="UP000299102">
    <property type="component" value="Unassembled WGS sequence"/>
</dbReference>
<proteinExistence type="predicted"/>
<dbReference type="AlphaFoldDB" id="A0A4C1ZQF7"/>
<organism evidence="1 2">
    <name type="scientific">Eumeta variegata</name>
    <name type="common">Bagworm moth</name>
    <name type="synonym">Eumeta japonica</name>
    <dbReference type="NCBI Taxonomy" id="151549"/>
    <lineage>
        <taxon>Eukaryota</taxon>
        <taxon>Metazoa</taxon>
        <taxon>Ecdysozoa</taxon>
        <taxon>Arthropoda</taxon>
        <taxon>Hexapoda</taxon>
        <taxon>Insecta</taxon>
        <taxon>Pterygota</taxon>
        <taxon>Neoptera</taxon>
        <taxon>Endopterygota</taxon>
        <taxon>Lepidoptera</taxon>
        <taxon>Glossata</taxon>
        <taxon>Ditrysia</taxon>
        <taxon>Tineoidea</taxon>
        <taxon>Psychidae</taxon>
        <taxon>Oiketicinae</taxon>
        <taxon>Eumeta</taxon>
    </lineage>
</organism>
<reference evidence="1 2" key="1">
    <citation type="journal article" date="2019" name="Commun. Biol.">
        <title>The bagworm genome reveals a unique fibroin gene that provides high tensile strength.</title>
        <authorList>
            <person name="Kono N."/>
            <person name="Nakamura H."/>
            <person name="Ohtoshi R."/>
            <person name="Tomita M."/>
            <person name="Numata K."/>
            <person name="Arakawa K."/>
        </authorList>
    </citation>
    <scope>NUCLEOTIDE SEQUENCE [LARGE SCALE GENOMIC DNA]</scope>
</reference>
<dbReference type="EMBL" id="BGZK01001992">
    <property type="protein sequence ID" value="GBP89324.1"/>
    <property type="molecule type" value="Genomic_DNA"/>
</dbReference>
<evidence type="ECO:0000313" key="1">
    <source>
        <dbReference type="EMBL" id="GBP89324.1"/>
    </source>
</evidence>
<comment type="caution">
    <text evidence="1">The sequence shown here is derived from an EMBL/GenBank/DDBJ whole genome shotgun (WGS) entry which is preliminary data.</text>
</comment>
<sequence>MKPIVHIWTRNELARLPARSLFNRQGRCTTVKERLLDMEKVSTAGAADDCASVLESPKHKTTKRTHGVSAGRSTA</sequence>
<name>A0A4C1ZQF7_EUMVA</name>
<protein>
    <submittedName>
        <fullName evidence="1">Uncharacterized protein</fullName>
    </submittedName>
</protein>
<gene>
    <name evidence="1" type="ORF">EVAR_60120_1</name>
</gene>